<sequence>MYIISACLAGVNCKYNGGNNLNKEVLKLVQKGKAILVCPEQLGGLSTPRLPCEITYDSNGGLKVINKEGEDVTKEFVKGAEEALKIAKLVDAKIAILKARSPSCGFGEIYDGTFSGEITKGNGVTANLLLKNGFKIYTEENLEELLLTERQEEE</sequence>
<dbReference type="InterPro" id="IPR007553">
    <property type="entry name" value="2-thiour_desulf"/>
</dbReference>
<protein>
    <submittedName>
        <fullName evidence="1">Uncharacterized protein</fullName>
    </submittedName>
</protein>
<reference evidence="1 2" key="1">
    <citation type="journal article" date="2015" name="Geomicrobiol. J.">
        <title>Caldisalinibacter kiritimatiensis gen. nov., sp. nov., a moderately thermohalophilic thiosulfate-reducing bacterium from a hypersaline microbial mat.</title>
        <authorList>
            <person name="Ben Hania W."/>
            <person name="Joseph M."/>
            <person name="Fiebig A."/>
            <person name="Bunk B."/>
            <person name="Klenk H.-P."/>
            <person name="Fardeau M.-L."/>
            <person name="Spring S."/>
        </authorList>
    </citation>
    <scope>NUCLEOTIDE SEQUENCE [LARGE SCALE GENOMIC DNA]</scope>
    <source>
        <strain evidence="1 2">L21-TH-D2</strain>
    </source>
</reference>
<name>R1CWC3_9FIRM</name>
<dbReference type="EMBL" id="ARZA01000105">
    <property type="protein sequence ID" value="EOD00929.1"/>
    <property type="molecule type" value="Genomic_DNA"/>
</dbReference>
<dbReference type="PANTHER" id="PTHR30087:SF1">
    <property type="entry name" value="HYPOTHETICAL CYTOSOLIC PROTEIN"/>
    <property type="match status" value="1"/>
</dbReference>
<keyword evidence="2" id="KW-1185">Reference proteome</keyword>
<dbReference type="AlphaFoldDB" id="R1CWC3"/>
<gene>
    <name evidence="1" type="ORF">L21TH_1037</name>
</gene>
<comment type="caution">
    <text evidence="1">The sequence shown here is derived from an EMBL/GenBank/DDBJ whole genome shotgun (WGS) entry which is preliminary data.</text>
</comment>
<organism evidence="1 2">
    <name type="scientific">Caldisalinibacter kiritimatiensis</name>
    <dbReference type="NCBI Taxonomy" id="1304284"/>
    <lineage>
        <taxon>Bacteria</taxon>
        <taxon>Bacillati</taxon>
        <taxon>Bacillota</taxon>
        <taxon>Tissierellia</taxon>
        <taxon>Tissierellales</taxon>
        <taxon>Thermohalobacteraceae</taxon>
        <taxon>Caldisalinibacter</taxon>
    </lineage>
</organism>
<dbReference type="RefSeq" id="WP_006311033.1">
    <property type="nucleotide sequence ID" value="NZ_ARZA01000105.1"/>
</dbReference>
<dbReference type="OrthoDB" id="9797779at2"/>
<dbReference type="eggNOG" id="COG1683">
    <property type="taxonomic scope" value="Bacteria"/>
</dbReference>
<accession>R1CWC3</accession>
<evidence type="ECO:0000313" key="1">
    <source>
        <dbReference type="EMBL" id="EOD00929.1"/>
    </source>
</evidence>
<dbReference type="PANTHER" id="PTHR30087">
    <property type="entry name" value="INNER MEMBRANE PROTEIN"/>
    <property type="match status" value="1"/>
</dbReference>
<dbReference type="STRING" id="1304284.L21TH_1037"/>
<dbReference type="PATRIC" id="fig|1304284.3.peg.1018"/>
<proteinExistence type="predicted"/>
<dbReference type="Proteomes" id="UP000013378">
    <property type="component" value="Unassembled WGS sequence"/>
</dbReference>
<evidence type="ECO:0000313" key="2">
    <source>
        <dbReference type="Proteomes" id="UP000013378"/>
    </source>
</evidence>
<dbReference type="Pfam" id="PF04463">
    <property type="entry name" value="2-thiour_desulf"/>
    <property type="match status" value="1"/>
</dbReference>